<keyword evidence="1" id="KW-1133">Transmembrane helix</keyword>
<feature type="transmembrane region" description="Helical" evidence="1">
    <location>
        <begin position="12"/>
        <end position="27"/>
    </location>
</feature>
<dbReference type="Proteomes" id="UP000244929">
    <property type="component" value="Chromosome"/>
</dbReference>
<gene>
    <name evidence="2" type="ORF">HYN59_09275</name>
</gene>
<dbReference type="EMBL" id="CP029186">
    <property type="protein sequence ID" value="AWH85297.1"/>
    <property type="molecule type" value="Genomic_DNA"/>
</dbReference>
<feature type="transmembrane region" description="Helical" evidence="1">
    <location>
        <begin position="33"/>
        <end position="50"/>
    </location>
</feature>
<name>A0A2S1QXZ8_9FLAO</name>
<dbReference type="KEGG" id="falb:HYN59_09275"/>
<reference evidence="2 3" key="1">
    <citation type="submission" date="2018-04" db="EMBL/GenBank/DDBJ databases">
        <title>Genome sequencing of Flavobacterium sp. HYN0059.</title>
        <authorList>
            <person name="Yi H."/>
            <person name="Baek C."/>
        </authorList>
    </citation>
    <scope>NUCLEOTIDE SEQUENCE [LARGE SCALE GENOMIC DNA]</scope>
    <source>
        <strain evidence="2 3">HYN0059</strain>
    </source>
</reference>
<dbReference type="AlphaFoldDB" id="A0A2S1QXZ8"/>
<protein>
    <submittedName>
        <fullName evidence="2">Uncharacterized protein</fullName>
    </submittedName>
</protein>
<evidence type="ECO:0000313" key="3">
    <source>
        <dbReference type="Proteomes" id="UP000244929"/>
    </source>
</evidence>
<evidence type="ECO:0000256" key="1">
    <source>
        <dbReference type="SAM" id="Phobius"/>
    </source>
</evidence>
<keyword evidence="1" id="KW-0472">Membrane</keyword>
<keyword evidence="1" id="KW-0812">Transmembrane</keyword>
<evidence type="ECO:0000313" key="2">
    <source>
        <dbReference type="EMBL" id="AWH85297.1"/>
    </source>
</evidence>
<accession>A0A2S1QXZ8</accession>
<keyword evidence="3" id="KW-1185">Reference proteome</keyword>
<feature type="transmembrane region" description="Helical" evidence="1">
    <location>
        <begin position="62"/>
        <end position="86"/>
    </location>
</feature>
<proteinExistence type="predicted"/>
<sequence>MATKPAHRYNEYLKYAIVSLLLLYFFFNDLPWGVYLFFTTMFLILSILKAKHDKREGRSGTTAFIFIIISVIYVMMSGYETVIHFITIHNHIDY</sequence>
<organism evidence="2 3">
    <name type="scientific">Flavobacterium album</name>
    <dbReference type="NCBI Taxonomy" id="2175091"/>
    <lineage>
        <taxon>Bacteria</taxon>
        <taxon>Pseudomonadati</taxon>
        <taxon>Bacteroidota</taxon>
        <taxon>Flavobacteriia</taxon>
        <taxon>Flavobacteriales</taxon>
        <taxon>Flavobacteriaceae</taxon>
        <taxon>Flavobacterium</taxon>
    </lineage>
</organism>